<proteinExistence type="predicted"/>
<comment type="caution">
    <text evidence="2">The sequence shown here is derived from an EMBL/GenBank/DDBJ whole genome shotgun (WGS) entry which is preliminary data.</text>
</comment>
<keyword evidence="1" id="KW-0812">Transmembrane</keyword>
<sequence length="200" mass="22696">MFGKIKTTFSHFRKEDFSPWSGRNEAIIIFAAWAVPAFLFILLVHLLAKYRSVEYFTQAIAEGIGPHLWNVIGVFGFFLFGAALLFPSRTYLAFAANRILVNTYAIGSLMFGILFGQLVTGLSNATLEKWKLWLFGFAFVVLFLVVFIINLFTWYLSFLIYCEKGKTSFISKIEQLGVGSRIAISLLIMLLPVCLMFAER</sequence>
<feature type="transmembrane region" description="Helical" evidence="1">
    <location>
        <begin position="27"/>
        <end position="48"/>
    </location>
</feature>
<keyword evidence="1" id="KW-0472">Membrane</keyword>
<dbReference type="Proteomes" id="UP000618926">
    <property type="component" value="Unassembled WGS sequence"/>
</dbReference>
<feature type="transmembrane region" description="Helical" evidence="1">
    <location>
        <begin position="99"/>
        <end position="120"/>
    </location>
</feature>
<evidence type="ECO:0008006" key="4">
    <source>
        <dbReference type="Google" id="ProtNLM"/>
    </source>
</evidence>
<keyword evidence="3" id="KW-1185">Reference proteome</keyword>
<evidence type="ECO:0000256" key="1">
    <source>
        <dbReference type="SAM" id="Phobius"/>
    </source>
</evidence>
<name>A0ABR9NZF8_9BACT</name>
<dbReference type="EMBL" id="JADBFD010000036">
    <property type="protein sequence ID" value="MBE2889657.1"/>
    <property type="molecule type" value="Genomic_DNA"/>
</dbReference>
<gene>
    <name evidence="2" type="ORF">IIE05_16995</name>
</gene>
<feature type="transmembrane region" description="Helical" evidence="1">
    <location>
        <begin position="178"/>
        <end position="198"/>
    </location>
</feature>
<keyword evidence="1" id="KW-1133">Transmembrane helix</keyword>
<organism evidence="2 3">
    <name type="scientific">Geobacter anodireducens</name>
    <dbReference type="NCBI Taxonomy" id="1340425"/>
    <lineage>
        <taxon>Bacteria</taxon>
        <taxon>Pseudomonadati</taxon>
        <taxon>Thermodesulfobacteriota</taxon>
        <taxon>Desulfuromonadia</taxon>
        <taxon>Geobacterales</taxon>
        <taxon>Geobacteraceae</taxon>
        <taxon>Geobacter</taxon>
    </lineage>
</organism>
<protein>
    <recommendedName>
        <fullName evidence="4">Yip1 domain-containing protein</fullName>
    </recommendedName>
</protein>
<accession>A0ABR9NZF8</accession>
<evidence type="ECO:0000313" key="3">
    <source>
        <dbReference type="Proteomes" id="UP000618926"/>
    </source>
</evidence>
<reference evidence="2 3" key="1">
    <citation type="submission" date="2020-10" db="EMBL/GenBank/DDBJ databases">
        <title>Investigation of anaerobic biodegradation of phenanthrene by a sulfate-dependent Geobacter anodireducens strain PheS2.</title>
        <authorList>
            <person name="Zhang Z."/>
        </authorList>
    </citation>
    <scope>NUCLEOTIDE SEQUENCE [LARGE SCALE GENOMIC DNA]</scope>
    <source>
        <strain evidence="2 3">PheS2</strain>
    </source>
</reference>
<feature type="transmembrane region" description="Helical" evidence="1">
    <location>
        <begin position="68"/>
        <end position="87"/>
    </location>
</feature>
<feature type="transmembrane region" description="Helical" evidence="1">
    <location>
        <begin position="132"/>
        <end position="157"/>
    </location>
</feature>
<dbReference type="RefSeq" id="WP_192905998.1">
    <property type="nucleotide sequence ID" value="NZ_JADBFD010000036.1"/>
</dbReference>
<evidence type="ECO:0000313" key="2">
    <source>
        <dbReference type="EMBL" id="MBE2889657.1"/>
    </source>
</evidence>